<dbReference type="InterPro" id="IPR000742">
    <property type="entry name" value="EGF"/>
</dbReference>
<keyword evidence="1" id="KW-0245">EGF-like domain</keyword>
<keyword evidence="4" id="KW-1015">Disulfide bond</keyword>
<organism evidence="8 9">
    <name type="scientific">Bursaphelenchus xylophilus</name>
    <name type="common">Pinewood nematode worm</name>
    <name type="synonym">Aphelenchoides xylophilus</name>
    <dbReference type="NCBI Taxonomy" id="6326"/>
    <lineage>
        <taxon>Eukaryota</taxon>
        <taxon>Metazoa</taxon>
        <taxon>Ecdysozoa</taxon>
        <taxon>Nematoda</taxon>
        <taxon>Chromadorea</taxon>
        <taxon>Rhabditida</taxon>
        <taxon>Tylenchina</taxon>
        <taxon>Tylenchomorpha</taxon>
        <taxon>Aphelenchoidea</taxon>
        <taxon>Aphelenchoididae</taxon>
        <taxon>Bursaphelenchus</taxon>
    </lineage>
</organism>
<proteinExistence type="predicted"/>
<dbReference type="PROSITE" id="PS01187">
    <property type="entry name" value="EGF_CA"/>
    <property type="match status" value="1"/>
</dbReference>
<dbReference type="FunFam" id="2.10.25.10:FF:000005">
    <property type="entry name" value="Fibrillin 2"/>
    <property type="match status" value="1"/>
</dbReference>
<dbReference type="PANTHER" id="PTHR24034">
    <property type="entry name" value="EGF-LIKE DOMAIN-CONTAINING PROTEIN"/>
    <property type="match status" value="1"/>
</dbReference>
<evidence type="ECO:0000313" key="8">
    <source>
        <dbReference type="Proteomes" id="UP000095284"/>
    </source>
</evidence>
<dbReference type="SMART" id="SM00179">
    <property type="entry name" value="EGF_CA"/>
    <property type="match status" value="2"/>
</dbReference>
<dbReference type="InterPro" id="IPR050751">
    <property type="entry name" value="ECM_structural_protein"/>
</dbReference>
<dbReference type="InterPro" id="IPR001881">
    <property type="entry name" value="EGF-like_Ca-bd_dom"/>
</dbReference>
<feature type="domain" description="EGF-like" evidence="7">
    <location>
        <begin position="152"/>
        <end position="192"/>
    </location>
</feature>
<keyword evidence="3" id="KW-0677">Repeat</keyword>
<feature type="domain" description="EGF-like calcium-binding" evidence="6">
    <location>
        <begin position="105"/>
        <end position="148"/>
    </location>
</feature>
<protein>
    <submittedName>
        <fullName evidence="9">EGF-like domain-containing protein</fullName>
    </submittedName>
</protein>
<dbReference type="InterPro" id="IPR018097">
    <property type="entry name" value="EGF_Ca-bd_CS"/>
</dbReference>
<evidence type="ECO:0000256" key="1">
    <source>
        <dbReference type="ARBA" id="ARBA00022536"/>
    </source>
</evidence>
<dbReference type="InterPro" id="IPR049883">
    <property type="entry name" value="NOTCH1_EGF-like"/>
</dbReference>
<dbReference type="CDD" id="cd00054">
    <property type="entry name" value="EGF_CA"/>
    <property type="match status" value="2"/>
</dbReference>
<dbReference type="eggNOG" id="KOG4475">
    <property type="taxonomic scope" value="Eukaryota"/>
</dbReference>
<evidence type="ECO:0000256" key="2">
    <source>
        <dbReference type="ARBA" id="ARBA00022729"/>
    </source>
</evidence>
<evidence type="ECO:0000259" key="7">
    <source>
        <dbReference type="SMART" id="SM00181"/>
    </source>
</evidence>
<dbReference type="SMART" id="SM00181">
    <property type="entry name" value="EGF"/>
    <property type="match status" value="2"/>
</dbReference>
<keyword evidence="5" id="KW-0325">Glycoprotein</keyword>
<dbReference type="AlphaFoldDB" id="A0A1I7SJK5"/>
<sequence length="194" mass="21436">MSGSPKPAPEPEFCPWQSLSGRQNDFSKRIFAKKIFSIFSFNDKIRLNLSEGQEILSPDMSMHLRTAVDPRSSAETPLKIGLQINTNRFGECPDGYVRIKDHCKDIDECALDKSVCAGRSACRNTFGGFECELECPEGFAADEMGECADVNECTLGMFDCDLGMECRNTNGSYDCVEACAEGYFMEHTGDCVGK</sequence>
<feature type="domain" description="EGF-like" evidence="7">
    <location>
        <begin position="108"/>
        <end position="148"/>
    </location>
</feature>
<dbReference type="SUPFAM" id="SSF57184">
    <property type="entry name" value="Growth factor receptor domain"/>
    <property type="match status" value="1"/>
</dbReference>
<evidence type="ECO:0000256" key="5">
    <source>
        <dbReference type="ARBA" id="ARBA00023180"/>
    </source>
</evidence>
<evidence type="ECO:0000313" key="9">
    <source>
        <dbReference type="WBParaSite" id="BXY_1322900.1"/>
    </source>
</evidence>
<dbReference type="GO" id="GO:0005509">
    <property type="term" value="F:calcium ion binding"/>
    <property type="evidence" value="ECO:0007669"/>
    <property type="project" value="InterPro"/>
</dbReference>
<dbReference type="Proteomes" id="UP000095284">
    <property type="component" value="Unplaced"/>
</dbReference>
<dbReference type="Pfam" id="PF07645">
    <property type="entry name" value="EGF_CA"/>
    <property type="match status" value="2"/>
</dbReference>
<dbReference type="InterPro" id="IPR009030">
    <property type="entry name" value="Growth_fac_rcpt_cys_sf"/>
</dbReference>
<dbReference type="Gene3D" id="2.10.25.10">
    <property type="entry name" value="Laminin"/>
    <property type="match status" value="2"/>
</dbReference>
<keyword evidence="2" id="KW-0732">Signal</keyword>
<accession>A0A1I7SJK5</accession>
<feature type="domain" description="EGF-like calcium-binding" evidence="6">
    <location>
        <begin position="149"/>
        <end position="192"/>
    </location>
</feature>
<evidence type="ECO:0000256" key="4">
    <source>
        <dbReference type="ARBA" id="ARBA00023157"/>
    </source>
</evidence>
<reference evidence="9" key="1">
    <citation type="submission" date="2016-11" db="UniProtKB">
        <authorList>
            <consortium name="WormBaseParasite"/>
        </authorList>
    </citation>
    <scope>IDENTIFICATION</scope>
</reference>
<name>A0A1I7SJK5_BURXY</name>
<dbReference type="WBParaSite" id="BXY_1322900.1">
    <property type="protein sequence ID" value="BXY_1322900.1"/>
    <property type="gene ID" value="BXY_1322900"/>
</dbReference>
<evidence type="ECO:0000259" key="6">
    <source>
        <dbReference type="SMART" id="SM00179"/>
    </source>
</evidence>
<evidence type="ECO:0000256" key="3">
    <source>
        <dbReference type="ARBA" id="ARBA00022737"/>
    </source>
</evidence>
<dbReference type="PANTHER" id="PTHR24034:SF89">
    <property type="entry name" value="COMPLEMENT COMPONENT C1Q RECEPTOR"/>
    <property type="match status" value="1"/>
</dbReference>